<evidence type="ECO:0000313" key="1">
    <source>
        <dbReference type="EMBL" id="SYV92971.1"/>
    </source>
</evidence>
<accession>A0A3B0PTJ1</accession>
<evidence type="ECO:0000313" key="2">
    <source>
        <dbReference type="Proteomes" id="UP000259328"/>
    </source>
</evidence>
<organism evidence="1 2">
    <name type="scientific">Mycoplasmopsis synoviae</name>
    <name type="common">Mycoplasma synoviae</name>
    <dbReference type="NCBI Taxonomy" id="2109"/>
    <lineage>
        <taxon>Bacteria</taxon>
        <taxon>Bacillati</taxon>
        <taxon>Mycoplasmatota</taxon>
        <taxon>Mycoplasmoidales</taxon>
        <taxon>Metamycoplasmataceae</taxon>
        <taxon>Mycoplasmopsis</taxon>
    </lineage>
</organism>
<gene>
    <name evidence="1" type="ORF">NCTC10124_00699</name>
</gene>
<feature type="non-terminal residue" evidence="1">
    <location>
        <position position="32"/>
    </location>
</feature>
<sequence>MPSDAIVAYMYYETDSKVDPHNSEKKIYQTIW</sequence>
<protein>
    <submittedName>
        <fullName evidence="1">Uncharacterized protein</fullName>
    </submittedName>
</protein>
<dbReference type="AlphaFoldDB" id="A0A3B0PTJ1"/>
<dbReference type="EMBL" id="LS991953">
    <property type="protein sequence ID" value="SYV92971.1"/>
    <property type="molecule type" value="Genomic_DNA"/>
</dbReference>
<dbReference type="Proteomes" id="UP000259328">
    <property type="component" value="Chromosome"/>
</dbReference>
<reference evidence="2" key="1">
    <citation type="submission" date="2018-06" db="EMBL/GenBank/DDBJ databases">
        <authorList>
            <consortium name="Pathogen Informatics"/>
        </authorList>
    </citation>
    <scope>NUCLEOTIDE SEQUENCE [LARGE SCALE GENOMIC DNA]</scope>
    <source>
        <strain evidence="2">NCTC10124</strain>
    </source>
</reference>
<name>A0A3B0PTJ1_MYCSY</name>
<proteinExistence type="predicted"/>